<reference evidence="2" key="1">
    <citation type="journal article" date="2022" name="Mol. Ecol. Resour.">
        <title>The genomes of chicory, endive, great burdock and yacon provide insights into Asteraceae palaeo-polyploidization history and plant inulin production.</title>
        <authorList>
            <person name="Fan W."/>
            <person name="Wang S."/>
            <person name="Wang H."/>
            <person name="Wang A."/>
            <person name="Jiang F."/>
            <person name="Liu H."/>
            <person name="Zhao H."/>
            <person name="Xu D."/>
            <person name="Zhang Y."/>
        </authorList>
    </citation>
    <scope>NUCLEOTIDE SEQUENCE [LARGE SCALE GENOMIC DNA]</scope>
    <source>
        <strain evidence="2">cv. Yunnan</strain>
    </source>
</reference>
<dbReference type="Proteomes" id="UP001056120">
    <property type="component" value="Linkage Group LG23"/>
</dbReference>
<evidence type="ECO:0000313" key="2">
    <source>
        <dbReference type="Proteomes" id="UP001056120"/>
    </source>
</evidence>
<name>A0ACB9B5E9_9ASTR</name>
<reference evidence="1 2" key="2">
    <citation type="journal article" date="2022" name="Mol. Ecol. Resour.">
        <title>The genomes of chicory, endive, great burdock and yacon provide insights into Asteraceae paleo-polyploidization history and plant inulin production.</title>
        <authorList>
            <person name="Fan W."/>
            <person name="Wang S."/>
            <person name="Wang H."/>
            <person name="Wang A."/>
            <person name="Jiang F."/>
            <person name="Liu H."/>
            <person name="Zhao H."/>
            <person name="Xu D."/>
            <person name="Zhang Y."/>
        </authorList>
    </citation>
    <scope>NUCLEOTIDE SEQUENCE [LARGE SCALE GENOMIC DNA]</scope>
    <source>
        <strain evidence="2">cv. Yunnan</strain>
        <tissue evidence="1">Leaves</tissue>
    </source>
</reference>
<protein>
    <submittedName>
        <fullName evidence="1">Uncharacterized protein</fullName>
    </submittedName>
</protein>
<dbReference type="EMBL" id="CM042040">
    <property type="protein sequence ID" value="KAI3717441.1"/>
    <property type="molecule type" value="Genomic_DNA"/>
</dbReference>
<sequence length="67" mass="8176">MRRASQLPEINEFIETNPIMNMVRMPVIKMESAMKWLPWKYNGLKQWTNVVLLQFRDLWKCLNLHSR</sequence>
<evidence type="ECO:0000313" key="1">
    <source>
        <dbReference type="EMBL" id="KAI3717441.1"/>
    </source>
</evidence>
<accession>A0ACB9B5E9</accession>
<keyword evidence="2" id="KW-1185">Reference proteome</keyword>
<proteinExistence type="predicted"/>
<comment type="caution">
    <text evidence="1">The sequence shown here is derived from an EMBL/GenBank/DDBJ whole genome shotgun (WGS) entry which is preliminary data.</text>
</comment>
<organism evidence="1 2">
    <name type="scientific">Smallanthus sonchifolius</name>
    <dbReference type="NCBI Taxonomy" id="185202"/>
    <lineage>
        <taxon>Eukaryota</taxon>
        <taxon>Viridiplantae</taxon>
        <taxon>Streptophyta</taxon>
        <taxon>Embryophyta</taxon>
        <taxon>Tracheophyta</taxon>
        <taxon>Spermatophyta</taxon>
        <taxon>Magnoliopsida</taxon>
        <taxon>eudicotyledons</taxon>
        <taxon>Gunneridae</taxon>
        <taxon>Pentapetalae</taxon>
        <taxon>asterids</taxon>
        <taxon>campanulids</taxon>
        <taxon>Asterales</taxon>
        <taxon>Asteraceae</taxon>
        <taxon>Asteroideae</taxon>
        <taxon>Heliantheae alliance</taxon>
        <taxon>Millerieae</taxon>
        <taxon>Smallanthus</taxon>
    </lineage>
</organism>
<gene>
    <name evidence="1" type="ORF">L1987_69056</name>
</gene>